<dbReference type="Proteomes" id="UP000436088">
    <property type="component" value="Unassembled WGS sequence"/>
</dbReference>
<keyword evidence="17" id="KW-0675">Receptor</keyword>
<dbReference type="EC" id="2.7.11.1" evidence="3"/>
<keyword evidence="7" id="KW-0808">Transferase</keyword>
<keyword evidence="6" id="KW-0433">Leucine-rich repeat</keyword>
<dbReference type="EMBL" id="VEPZ02001356">
    <property type="protein sequence ID" value="KAE8677676.1"/>
    <property type="molecule type" value="Genomic_DNA"/>
</dbReference>
<proteinExistence type="inferred from homology"/>
<reference evidence="23" key="1">
    <citation type="submission" date="2019-09" db="EMBL/GenBank/DDBJ databases">
        <title>Draft genome information of white flower Hibiscus syriacus.</title>
        <authorList>
            <person name="Kim Y.-M."/>
        </authorList>
    </citation>
    <scope>NUCLEOTIDE SEQUENCE [LARGE SCALE GENOMIC DNA]</scope>
    <source>
        <strain evidence="23">YM2019G1</strain>
    </source>
</reference>
<dbReference type="SUPFAM" id="SSF56112">
    <property type="entry name" value="Protein kinase-like (PK-like)"/>
    <property type="match status" value="1"/>
</dbReference>
<evidence type="ECO:0000256" key="19">
    <source>
        <dbReference type="ARBA" id="ARBA00047899"/>
    </source>
</evidence>
<evidence type="ECO:0000313" key="23">
    <source>
        <dbReference type="EMBL" id="KAE8677676.1"/>
    </source>
</evidence>
<evidence type="ECO:0000256" key="13">
    <source>
        <dbReference type="ARBA" id="ARBA00022840"/>
    </source>
</evidence>
<keyword evidence="15 21" id="KW-1133">Transmembrane helix</keyword>
<comment type="caution">
    <text evidence="23">The sequence shown here is derived from an EMBL/GenBank/DDBJ whole genome shotgun (WGS) entry which is preliminary data.</text>
</comment>
<evidence type="ECO:0000256" key="17">
    <source>
        <dbReference type="ARBA" id="ARBA00023170"/>
    </source>
</evidence>
<dbReference type="InterPro" id="IPR026057">
    <property type="entry name" value="TBL_C"/>
</dbReference>
<evidence type="ECO:0000256" key="21">
    <source>
        <dbReference type="SAM" id="Phobius"/>
    </source>
</evidence>
<dbReference type="InterPro" id="IPR025846">
    <property type="entry name" value="TBL_N"/>
</dbReference>
<dbReference type="InterPro" id="IPR011009">
    <property type="entry name" value="Kinase-like_dom_sf"/>
</dbReference>
<evidence type="ECO:0000256" key="1">
    <source>
        <dbReference type="ARBA" id="ARBA00004479"/>
    </source>
</evidence>
<dbReference type="PANTHER" id="PTHR32285">
    <property type="entry name" value="PROTEIN TRICHOME BIREFRINGENCE-LIKE 9-RELATED"/>
    <property type="match status" value="1"/>
</dbReference>
<gene>
    <name evidence="23" type="ORF">F3Y22_tig00111504pilonHSYRG00122</name>
</gene>
<dbReference type="FunFam" id="3.30.200.20:FF:000309">
    <property type="entry name" value="Leucine-rich repeat receptor protein kinase MSP1"/>
    <property type="match status" value="1"/>
</dbReference>
<evidence type="ECO:0000256" key="2">
    <source>
        <dbReference type="ARBA" id="ARBA00007727"/>
    </source>
</evidence>
<keyword evidence="13" id="KW-0067">ATP-binding</keyword>
<dbReference type="InterPro" id="IPR029962">
    <property type="entry name" value="TBL"/>
</dbReference>
<evidence type="ECO:0000256" key="20">
    <source>
        <dbReference type="ARBA" id="ARBA00048679"/>
    </source>
</evidence>
<comment type="subcellular location">
    <subcellularLocation>
        <location evidence="1">Membrane</location>
        <topology evidence="1">Single-pass type I membrane protein</topology>
    </subcellularLocation>
</comment>
<feature type="domain" description="Protein kinase" evidence="22">
    <location>
        <begin position="549"/>
        <end position="647"/>
    </location>
</feature>
<dbReference type="Pfam" id="PF13839">
    <property type="entry name" value="PC-Esterase"/>
    <property type="match status" value="2"/>
</dbReference>
<keyword evidence="4" id="KW-0723">Serine/threonine-protein kinase</keyword>
<dbReference type="GO" id="GO:0016020">
    <property type="term" value="C:membrane"/>
    <property type="evidence" value="ECO:0007669"/>
    <property type="project" value="UniProtKB-SubCell"/>
</dbReference>
<evidence type="ECO:0000256" key="18">
    <source>
        <dbReference type="ARBA" id="ARBA00023180"/>
    </source>
</evidence>
<keyword evidence="16 21" id="KW-0472">Membrane</keyword>
<keyword evidence="12" id="KW-0418">Kinase</keyword>
<evidence type="ECO:0000256" key="11">
    <source>
        <dbReference type="ARBA" id="ARBA00022741"/>
    </source>
</evidence>
<comment type="catalytic activity">
    <reaction evidence="20">
        <text>L-seryl-[protein] + ATP = O-phospho-L-seryl-[protein] + ADP + H(+)</text>
        <dbReference type="Rhea" id="RHEA:17989"/>
        <dbReference type="Rhea" id="RHEA-COMP:9863"/>
        <dbReference type="Rhea" id="RHEA-COMP:11604"/>
        <dbReference type="ChEBI" id="CHEBI:15378"/>
        <dbReference type="ChEBI" id="CHEBI:29999"/>
        <dbReference type="ChEBI" id="CHEBI:30616"/>
        <dbReference type="ChEBI" id="CHEBI:83421"/>
        <dbReference type="ChEBI" id="CHEBI:456216"/>
        <dbReference type="EC" id="2.7.11.1"/>
    </reaction>
</comment>
<keyword evidence="11" id="KW-0547">Nucleotide-binding</keyword>
<evidence type="ECO:0000259" key="22">
    <source>
        <dbReference type="PROSITE" id="PS50011"/>
    </source>
</evidence>
<evidence type="ECO:0000256" key="9">
    <source>
        <dbReference type="ARBA" id="ARBA00022729"/>
    </source>
</evidence>
<dbReference type="GO" id="GO:0016413">
    <property type="term" value="F:O-acetyltransferase activity"/>
    <property type="evidence" value="ECO:0007669"/>
    <property type="project" value="InterPro"/>
</dbReference>
<dbReference type="GO" id="GO:0005524">
    <property type="term" value="F:ATP binding"/>
    <property type="evidence" value="ECO:0007669"/>
    <property type="project" value="UniProtKB-KW"/>
</dbReference>
<keyword evidence="9" id="KW-0732">Signal</keyword>
<name>A0A6A2YEU7_HIBSY</name>
<dbReference type="GO" id="GO:0005794">
    <property type="term" value="C:Golgi apparatus"/>
    <property type="evidence" value="ECO:0007669"/>
    <property type="project" value="TreeGrafter"/>
</dbReference>
<evidence type="ECO:0000256" key="8">
    <source>
        <dbReference type="ARBA" id="ARBA00022692"/>
    </source>
</evidence>
<keyword evidence="14" id="KW-0735">Signal-anchor</keyword>
<comment type="catalytic activity">
    <reaction evidence="19">
        <text>L-threonyl-[protein] + ATP = O-phospho-L-threonyl-[protein] + ADP + H(+)</text>
        <dbReference type="Rhea" id="RHEA:46608"/>
        <dbReference type="Rhea" id="RHEA-COMP:11060"/>
        <dbReference type="Rhea" id="RHEA-COMP:11605"/>
        <dbReference type="ChEBI" id="CHEBI:15378"/>
        <dbReference type="ChEBI" id="CHEBI:30013"/>
        <dbReference type="ChEBI" id="CHEBI:30616"/>
        <dbReference type="ChEBI" id="CHEBI:61977"/>
        <dbReference type="ChEBI" id="CHEBI:456216"/>
        <dbReference type="EC" id="2.7.11.1"/>
    </reaction>
</comment>
<evidence type="ECO:0000256" key="3">
    <source>
        <dbReference type="ARBA" id="ARBA00012513"/>
    </source>
</evidence>
<evidence type="ECO:0000256" key="4">
    <source>
        <dbReference type="ARBA" id="ARBA00022527"/>
    </source>
</evidence>
<dbReference type="PANTHER" id="PTHR32285:SF213">
    <property type="entry name" value="PROTEIN TRICHOME BIREFRINGENCE-LIKE 11"/>
    <property type="match status" value="1"/>
</dbReference>
<protein>
    <recommendedName>
        <fullName evidence="3">non-specific serine/threonine protein kinase</fullName>
        <ecNumber evidence="3">2.7.11.1</ecNumber>
    </recommendedName>
</protein>
<accession>A0A6A2YEU7</accession>
<evidence type="ECO:0000313" key="24">
    <source>
        <dbReference type="Proteomes" id="UP000436088"/>
    </source>
</evidence>
<evidence type="ECO:0000256" key="12">
    <source>
        <dbReference type="ARBA" id="ARBA00022777"/>
    </source>
</evidence>
<dbReference type="InterPro" id="IPR001245">
    <property type="entry name" value="Ser-Thr/Tyr_kinase_cat_dom"/>
</dbReference>
<evidence type="ECO:0000256" key="15">
    <source>
        <dbReference type="ARBA" id="ARBA00022989"/>
    </source>
</evidence>
<evidence type="ECO:0000256" key="16">
    <source>
        <dbReference type="ARBA" id="ARBA00023136"/>
    </source>
</evidence>
<evidence type="ECO:0000256" key="5">
    <source>
        <dbReference type="ARBA" id="ARBA00022553"/>
    </source>
</evidence>
<dbReference type="Pfam" id="PF14416">
    <property type="entry name" value="PMR5N"/>
    <property type="match status" value="1"/>
</dbReference>
<dbReference type="AlphaFoldDB" id="A0A6A2YEU7"/>
<dbReference type="GO" id="GO:0004674">
    <property type="term" value="F:protein serine/threonine kinase activity"/>
    <property type="evidence" value="ECO:0007669"/>
    <property type="project" value="UniProtKB-KW"/>
</dbReference>
<feature type="transmembrane region" description="Helical" evidence="21">
    <location>
        <begin position="31"/>
        <end position="51"/>
    </location>
</feature>
<keyword evidence="24" id="KW-1185">Reference proteome</keyword>
<dbReference type="Pfam" id="PF07714">
    <property type="entry name" value="PK_Tyr_Ser-Thr"/>
    <property type="match status" value="1"/>
</dbReference>
<dbReference type="InterPro" id="IPR000719">
    <property type="entry name" value="Prot_kinase_dom"/>
</dbReference>
<organism evidence="23 24">
    <name type="scientific">Hibiscus syriacus</name>
    <name type="common">Rose of Sharon</name>
    <dbReference type="NCBI Taxonomy" id="106335"/>
    <lineage>
        <taxon>Eukaryota</taxon>
        <taxon>Viridiplantae</taxon>
        <taxon>Streptophyta</taxon>
        <taxon>Embryophyta</taxon>
        <taxon>Tracheophyta</taxon>
        <taxon>Spermatophyta</taxon>
        <taxon>Magnoliopsida</taxon>
        <taxon>eudicotyledons</taxon>
        <taxon>Gunneridae</taxon>
        <taxon>Pentapetalae</taxon>
        <taxon>rosids</taxon>
        <taxon>malvids</taxon>
        <taxon>Malvales</taxon>
        <taxon>Malvaceae</taxon>
        <taxon>Malvoideae</taxon>
        <taxon>Hibiscus</taxon>
    </lineage>
</organism>
<dbReference type="PROSITE" id="PS50011">
    <property type="entry name" value="PROTEIN_KINASE_DOM"/>
    <property type="match status" value="1"/>
</dbReference>
<keyword evidence="10" id="KW-0677">Repeat</keyword>
<keyword evidence="8 21" id="KW-0812">Transmembrane</keyword>
<evidence type="ECO:0000256" key="6">
    <source>
        <dbReference type="ARBA" id="ARBA00022614"/>
    </source>
</evidence>
<evidence type="ECO:0000256" key="7">
    <source>
        <dbReference type="ARBA" id="ARBA00022679"/>
    </source>
</evidence>
<keyword evidence="5" id="KW-0597">Phosphoprotein</keyword>
<evidence type="ECO:0000256" key="10">
    <source>
        <dbReference type="ARBA" id="ARBA00022737"/>
    </source>
</evidence>
<dbReference type="Gene3D" id="3.30.200.20">
    <property type="entry name" value="Phosphorylase Kinase, domain 1"/>
    <property type="match status" value="1"/>
</dbReference>
<evidence type="ECO:0000256" key="14">
    <source>
        <dbReference type="ARBA" id="ARBA00022968"/>
    </source>
</evidence>
<comment type="similarity">
    <text evidence="2">Belongs to the PC-esterase family. TBL subfamily.</text>
</comment>
<keyword evidence="18" id="KW-0325">Glycoprotein</keyword>
<sequence>MCKIPVQQDHDTMPSFDFCTRFKRFRLFEPSVGVLGFFLVAVCVICCFFYLDYRAVAERYRVPNQSERFMWLKLDGSSSSSSSSPSSISEIKRVDFLSLEGEGCDVFDGDWVWDESYPLYESRDCSFLDEGFRCTENGRPDLFYTKWRWQPKHCNLPRFDGKVMLEKLRNKRLVFVGDSIGRNQWESLLCMIASAVDDKASIYEVNGNPITKHKGFLVFKFKDYNCTVEYYRSPFLVLQSRPPAGSPQNIKTTLKLDQMDWNSIRWKDADFVVCNTGHWWNYEKTGRYGPGRNHRRRGCYFQEGKKIKTEMTVEHAYRRSLETVMEWIRNEGRLENRGKLPPRDTPRAWSVIGANGNLGTSRYSKGVLSTHSNASNGTKLDILNVTPMTAPRKDGHASLYYLGPKESPAPIHRQDCSHWCLPGVPDAWNELFYAVFLKHSSNRAFNSSTYEAKLRIGAKIVKFVTVLGLFDEVLAVDSWRTVALNGARLVRSGWLKPDPCPSLVAMHATVGQRYVNDDRTEWLIQDVSRSFPRKQGFIALYEFFAKEDFDFRYYIRVGRYGGVYRAQLPCGKVVALKKLHRLEAENPALDKKFRNEIKFLTQIRHRHIVKLHGFCLHRRSMFLIYEYMEKGSLFCNLRDEVEAVEID</sequence>